<dbReference type="InParanoid" id="A0A0C3P1H0"/>
<organism evidence="2 3">
    <name type="scientific">Pisolithus tinctorius Marx 270</name>
    <dbReference type="NCBI Taxonomy" id="870435"/>
    <lineage>
        <taxon>Eukaryota</taxon>
        <taxon>Fungi</taxon>
        <taxon>Dikarya</taxon>
        <taxon>Basidiomycota</taxon>
        <taxon>Agaricomycotina</taxon>
        <taxon>Agaricomycetes</taxon>
        <taxon>Agaricomycetidae</taxon>
        <taxon>Boletales</taxon>
        <taxon>Sclerodermatineae</taxon>
        <taxon>Pisolithaceae</taxon>
        <taxon>Pisolithus</taxon>
    </lineage>
</organism>
<gene>
    <name evidence="2" type="ORF">M404DRAFT_1003234</name>
</gene>
<feature type="region of interest" description="Disordered" evidence="1">
    <location>
        <begin position="1"/>
        <end position="29"/>
    </location>
</feature>
<dbReference type="Proteomes" id="UP000054217">
    <property type="component" value="Unassembled WGS sequence"/>
</dbReference>
<name>A0A0C3P1H0_PISTI</name>
<dbReference type="EMBL" id="KN831989">
    <property type="protein sequence ID" value="KIO01331.1"/>
    <property type="molecule type" value="Genomic_DNA"/>
</dbReference>
<protein>
    <submittedName>
        <fullName evidence="2">Uncharacterized protein</fullName>
    </submittedName>
</protein>
<evidence type="ECO:0000256" key="1">
    <source>
        <dbReference type="SAM" id="MobiDB-lite"/>
    </source>
</evidence>
<dbReference type="HOGENOM" id="CLU_2905119_0_0_1"/>
<proteinExistence type="predicted"/>
<evidence type="ECO:0000313" key="2">
    <source>
        <dbReference type="EMBL" id="KIO01331.1"/>
    </source>
</evidence>
<dbReference type="AlphaFoldDB" id="A0A0C3P1H0"/>
<sequence>MPSHRLAGSQKVADPTSTPGNLNQMSSPFSIQYTSRPLCPPIFNHRHQRTMHVLPPPLLRHD</sequence>
<evidence type="ECO:0000313" key="3">
    <source>
        <dbReference type="Proteomes" id="UP000054217"/>
    </source>
</evidence>
<keyword evidence="3" id="KW-1185">Reference proteome</keyword>
<feature type="compositionally biased region" description="Polar residues" evidence="1">
    <location>
        <begin position="15"/>
        <end position="29"/>
    </location>
</feature>
<reference evidence="2 3" key="1">
    <citation type="submission" date="2014-04" db="EMBL/GenBank/DDBJ databases">
        <authorList>
            <consortium name="DOE Joint Genome Institute"/>
            <person name="Kuo A."/>
            <person name="Kohler A."/>
            <person name="Costa M.D."/>
            <person name="Nagy L.G."/>
            <person name="Floudas D."/>
            <person name="Copeland A."/>
            <person name="Barry K.W."/>
            <person name="Cichocki N."/>
            <person name="Veneault-Fourrey C."/>
            <person name="LaButti K."/>
            <person name="Lindquist E.A."/>
            <person name="Lipzen A."/>
            <person name="Lundell T."/>
            <person name="Morin E."/>
            <person name="Murat C."/>
            <person name="Sun H."/>
            <person name="Tunlid A."/>
            <person name="Henrissat B."/>
            <person name="Grigoriev I.V."/>
            <person name="Hibbett D.S."/>
            <person name="Martin F."/>
            <person name="Nordberg H.P."/>
            <person name="Cantor M.N."/>
            <person name="Hua S.X."/>
        </authorList>
    </citation>
    <scope>NUCLEOTIDE SEQUENCE [LARGE SCALE GENOMIC DNA]</scope>
    <source>
        <strain evidence="2 3">Marx 270</strain>
    </source>
</reference>
<accession>A0A0C3P1H0</accession>
<reference evidence="3" key="2">
    <citation type="submission" date="2015-01" db="EMBL/GenBank/DDBJ databases">
        <title>Evolutionary Origins and Diversification of the Mycorrhizal Mutualists.</title>
        <authorList>
            <consortium name="DOE Joint Genome Institute"/>
            <consortium name="Mycorrhizal Genomics Consortium"/>
            <person name="Kohler A."/>
            <person name="Kuo A."/>
            <person name="Nagy L.G."/>
            <person name="Floudas D."/>
            <person name="Copeland A."/>
            <person name="Barry K.W."/>
            <person name="Cichocki N."/>
            <person name="Veneault-Fourrey C."/>
            <person name="LaButti K."/>
            <person name="Lindquist E.A."/>
            <person name="Lipzen A."/>
            <person name="Lundell T."/>
            <person name="Morin E."/>
            <person name="Murat C."/>
            <person name="Riley R."/>
            <person name="Ohm R."/>
            <person name="Sun H."/>
            <person name="Tunlid A."/>
            <person name="Henrissat B."/>
            <person name="Grigoriev I.V."/>
            <person name="Hibbett D.S."/>
            <person name="Martin F."/>
        </authorList>
    </citation>
    <scope>NUCLEOTIDE SEQUENCE [LARGE SCALE GENOMIC DNA]</scope>
    <source>
        <strain evidence="3">Marx 270</strain>
    </source>
</reference>